<dbReference type="AlphaFoldDB" id="A0A7J7MTM5"/>
<evidence type="ECO:0000313" key="3">
    <source>
        <dbReference type="Proteomes" id="UP000541444"/>
    </source>
</evidence>
<proteinExistence type="predicted"/>
<dbReference type="OrthoDB" id="642536at2759"/>
<evidence type="ECO:0000259" key="1">
    <source>
        <dbReference type="Pfam" id="PF03478"/>
    </source>
</evidence>
<organism evidence="2 3">
    <name type="scientific">Kingdonia uniflora</name>
    <dbReference type="NCBI Taxonomy" id="39325"/>
    <lineage>
        <taxon>Eukaryota</taxon>
        <taxon>Viridiplantae</taxon>
        <taxon>Streptophyta</taxon>
        <taxon>Embryophyta</taxon>
        <taxon>Tracheophyta</taxon>
        <taxon>Spermatophyta</taxon>
        <taxon>Magnoliopsida</taxon>
        <taxon>Ranunculales</taxon>
        <taxon>Circaeasteraceae</taxon>
        <taxon>Kingdonia</taxon>
    </lineage>
</organism>
<name>A0A7J7MTM5_9MAGN</name>
<comment type="caution">
    <text evidence="2">The sequence shown here is derived from an EMBL/GenBank/DDBJ whole genome shotgun (WGS) entry which is preliminary data.</text>
</comment>
<protein>
    <recommendedName>
        <fullName evidence="1">KIB1-4 beta-propeller domain-containing protein</fullName>
    </recommendedName>
</protein>
<gene>
    <name evidence="2" type="ORF">GIB67_014971</name>
</gene>
<dbReference type="InterPro" id="IPR050942">
    <property type="entry name" value="F-box_BR-signaling"/>
</dbReference>
<dbReference type="Proteomes" id="UP000541444">
    <property type="component" value="Unassembled WGS sequence"/>
</dbReference>
<accession>A0A7J7MTM5</accession>
<keyword evidence="3" id="KW-1185">Reference proteome</keyword>
<dbReference type="PANTHER" id="PTHR44259">
    <property type="entry name" value="OS07G0183000 PROTEIN-RELATED"/>
    <property type="match status" value="1"/>
</dbReference>
<dbReference type="InterPro" id="IPR005174">
    <property type="entry name" value="KIB1-4_b-propeller"/>
</dbReference>
<evidence type="ECO:0000313" key="2">
    <source>
        <dbReference type="EMBL" id="KAF6158177.1"/>
    </source>
</evidence>
<reference evidence="2 3" key="1">
    <citation type="journal article" date="2020" name="IScience">
        <title>Genome Sequencing of the Endangered Kingdonia uniflora (Circaeasteraceae, Ranunculales) Reveals Potential Mechanisms of Evolutionary Specialization.</title>
        <authorList>
            <person name="Sun Y."/>
            <person name="Deng T."/>
            <person name="Zhang A."/>
            <person name="Moore M.J."/>
            <person name="Landis J.B."/>
            <person name="Lin N."/>
            <person name="Zhang H."/>
            <person name="Zhang X."/>
            <person name="Huang J."/>
            <person name="Zhang X."/>
            <person name="Sun H."/>
            <person name="Wang H."/>
        </authorList>
    </citation>
    <scope>NUCLEOTIDE SEQUENCE [LARGE SCALE GENOMIC DNA]</scope>
    <source>
        <strain evidence="2">TB1705</strain>
        <tissue evidence="2">Leaf</tissue>
    </source>
</reference>
<feature type="domain" description="KIB1-4 beta-propeller" evidence="1">
    <location>
        <begin position="149"/>
        <end position="271"/>
    </location>
</feature>
<sequence>MAEKEWKSPWKKPLSDGQVAEAILMGAESWPSLTGAINPRRASIQAERRIEFYKTEIEGMGEKRDWSELLKDLLQLICKRLVFVHDHLGFSSVCSWWRSVVVEIRSRNIPPALITPRRQNLPSGLFSIVQRELEGETQGRQLVQHLPLYHYICGSSHGWLVVTDACLNAYLMNPFSGAEILLPPLPNRRYIIQKAVLSSPVSLPDVSTSIVFVIAIVKEHGYNLAFCRLGGNAWSSIESYCSKYSNIISFRDQLYAHFSKDEEHIDIYDIGDGRFSHCKIV</sequence>
<dbReference type="EMBL" id="JACGCM010001237">
    <property type="protein sequence ID" value="KAF6158177.1"/>
    <property type="molecule type" value="Genomic_DNA"/>
</dbReference>
<dbReference type="Pfam" id="PF03478">
    <property type="entry name" value="Beta-prop_KIB1-4"/>
    <property type="match status" value="1"/>
</dbReference>